<dbReference type="Proteomes" id="UP000215902">
    <property type="component" value="Unassembled WGS sequence"/>
</dbReference>
<dbReference type="STRING" id="282301.A0A267ENC5"/>
<comment type="similarity">
    <text evidence="1 8">Belongs to the inositol phosphokinase (IPK) family.</text>
</comment>
<evidence type="ECO:0000313" key="10">
    <source>
        <dbReference type="Proteomes" id="UP000215902"/>
    </source>
</evidence>
<dbReference type="SUPFAM" id="SSF56104">
    <property type="entry name" value="SAICAR synthase-like"/>
    <property type="match status" value="1"/>
</dbReference>
<proteinExistence type="inferred from homology"/>
<dbReference type="OrthoDB" id="5958943at2759"/>
<comment type="catalytic activity">
    <reaction evidence="7">
        <text>1D-myo-inositol 1,3,4,6-tetrakisphosphate + ATP = 1D-myo-inositol 1,3,4,5,6-pentakisphosphate + ADP + H(+)</text>
        <dbReference type="Rhea" id="RHEA:12717"/>
        <dbReference type="ChEBI" id="CHEBI:15378"/>
        <dbReference type="ChEBI" id="CHEBI:30616"/>
        <dbReference type="ChEBI" id="CHEBI:57660"/>
        <dbReference type="ChEBI" id="CHEBI:57733"/>
        <dbReference type="ChEBI" id="CHEBI:456216"/>
        <dbReference type="EC" id="2.7.1.140"/>
    </reaction>
</comment>
<dbReference type="Gene3D" id="3.30.470.160">
    <property type="entry name" value="Inositol polyphosphate kinase"/>
    <property type="match status" value="1"/>
</dbReference>
<evidence type="ECO:0000256" key="6">
    <source>
        <dbReference type="ARBA" id="ARBA00036164"/>
    </source>
</evidence>
<evidence type="ECO:0000256" key="4">
    <source>
        <dbReference type="ARBA" id="ARBA00022777"/>
    </source>
</evidence>
<protein>
    <recommendedName>
        <fullName evidence="8">Kinase</fullName>
        <ecNumber evidence="8">2.7.-.-</ecNumber>
    </recommendedName>
</protein>
<evidence type="ECO:0000256" key="8">
    <source>
        <dbReference type="RuleBase" id="RU363090"/>
    </source>
</evidence>
<dbReference type="AlphaFoldDB" id="A0A267ENC5"/>
<organism evidence="9 10">
    <name type="scientific">Macrostomum lignano</name>
    <dbReference type="NCBI Taxonomy" id="282301"/>
    <lineage>
        <taxon>Eukaryota</taxon>
        <taxon>Metazoa</taxon>
        <taxon>Spiralia</taxon>
        <taxon>Lophotrochozoa</taxon>
        <taxon>Platyhelminthes</taxon>
        <taxon>Rhabditophora</taxon>
        <taxon>Macrostomorpha</taxon>
        <taxon>Macrostomida</taxon>
        <taxon>Macrostomidae</taxon>
        <taxon>Macrostomum</taxon>
    </lineage>
</organism>
<dbReference type="GO" id="GO:0005737">
    <property type="term" value="C:cytoplasm"/>
    <property type="evidence" value="ECO:0007669"/>
    <property type="project" value="TreeGrafter"/>
</dbReference>
<dbReference type="GO" id="GO:0047326">
    <property type="term" value="F:inositol-1,3,4,6-tetrakisphosphate 5-kinase activity"/>
    <property type="evidence" value="ECO:0007669"/>
    <property type="project" value="RHEA"/>
</dbReference>
<evidence type="ECO:0000313" key="9">
    <source>
        <dbReference type="EMBL" id="PAA62272.1"/>
    </source>
</evidence>
<dbReference type="PANTHER" id="PTHR12400:SF51">
    <property type="entry name" value="INOSITOL POLYPHOSPHATE MULTIKINASE"/>
    <property type="match status" value="1"/>
</dbReference>
<evidence type="ECO:0000256" key="2">
    <source>
        <dbReference type="ARBA" id="ARBA00022679"/>
    </source>
</evidence>
<reference evidence="9 10" key="1">
    <citation type="submission" date="2017-06" db="EMBL/GenBank/DDBJ databases">
        <title>A platform for efficient transgenesis in Macrostomum lignano, a flatworm model organism for stem cell research.</title>
        <authorList>
            <person name="Berezikov E."/>
        </authorList>
    </citation>
    <scope>NUCLEOTIDE SEQUENCE [LARGE SCALE GENOMIC DNA]</scope>
    <source>
        <strain evidence="9">DV1</strain>
        <tissue evidence="9">Whole organism</tissue>
    </source>
</reference>
<evidence type="ECO:0000256" key="1">
    <source>
        <dbReference type="ARBA" id="ARBA00007374"/>
    </source>
</evidence>
<dbReference type="GO" id="GO:0008440">
    <property type="term" value="F:inositol-1,4,5-trisphosphate 3-kinase activity"/>
    <property type="evidence" value="ECO:0007669"/>
    <property type="project" value="TreeGrafter"/>
</dbReference>
<dbReference type="GO" id="GO:0005634">
    <property type="term" value="C:nucleus"/>
    <property type="evidence" value="ECO:0007669"/>
    <property type="project" value="TreeGrafter"/>
</dbReference>
<keyword evidence="2 8" id="KW-0808">Transferase</keyword>
<evidence type="ECO:0000256" key="5">
    <source>
        <dbReference type="ARBA" id="ARBA00022840"/>
    </source>
</evidence>
<keyword evidence="5" id="KW-0067">ATP-binding</keyword>
<comment type="catalytic activity">
    <reaction evidence="6">
        <text>1D-myo-inositol 1,4,5-trisphosphate + 2 ATP = 1D-myo-inositol 1,3,4,5,6-pentakisphosphate + 2 ADP + 2 H(+)</text>
        <dbReference type="Rhea" id="RHEA:32359"/>
        <dbReference type="ChEBI" id="CHEBI:15378"/>
        <dbReference type="ChEBI" id="CHEBI:30616"/>
        <dbReference type="ChEBI" id="CHEBI:57733"/>
        <dbReference type="ChEBI" id="CHEBI:203600"/>
        <dbReference type="ChEBI" id="CHEBI:456216"/>
        <dbReference type="EC" id="2.7.1.151"/>
    </reaction>
</comment>
<dbReference type="EMBL" id="NIVC01001955">
    <property type="protein sequence ID" value="PAA62272.1"/>
    <property type="molecule type" value="Genomic_DNA"/>
</dbReference>
<keyword evidence="4 8" id="KW-0418">Kinase</keyword>
<keyword evidence="3" id="KW-0547">Nucleotide-binding</keyword>
<evidence type="ECO:0000256" key="7">
    <source>
        <dbReference type="ARBA" id="ARBA00036525"/>
    </source>
</evidence>
<dbReference type="EC" id="2.7.-.-" evidence="8"/>
<sequence length="318" mass="36264">EIDMSDLSSTEHPHLPSDVCNYEHQITGYGNLLPHKIGDDPLGQFLYSPSERCVYKPVQEAPKGPREVNFYEAVFGLRKDEPPFDPQQRHQVQQLSALRCFLSSFLGVHQHPVTGKLYIRLSDLLDGFARPSIIDIKMGARRHEPDCSGETKERPDRYAYRQQTGFFVTGMRLWRQECHGYELHGKRYGREVTPSNMQTAVLQPLLSTAPAQHRVFLVKQLLAGLESLQRWFETQRMYHFYASSILLGVESCPQRDPDVLVCMVDFTHVVPVPDNQPDTGYLLGLGNLIGICCECERELLPAQRDSSQVVDVFHPLNN</sequence>
<gene>
    <name evidence="9" type="ORF">BOX15_Mlig006383g1</name>
</gene>
<feature type="non-terminal residue" evidence="9">
    <location>
        <position position="1"/>
    </location>
</feature>
<dbReference type="InterPro" id="IPR005522">
    <property type="entry name" value="IPK"/>
</dbReference>
<accession>A0A267ENC5</accession>
<comment type="caution">
    <text evidence="9">The sequence shown here is derived from an EMBL/GenBank/DDBJ whole genome shotgun (WGS) entry which is preliminary data.</text>
</comment>
<keyword evidence="10" id="KW-1185">Reference proteome</keyword>
<dbReference type="Pfam" id="PF03770">
    <property type="entry name" value="IPK"/>
    <property type="match status" value="1"/>
</dbReference>
<name>A0A267ENC5_9PLAT</name>
<dbReference type="InterPro" id="IPR038286">
    <property type="entry name" value="IPK_sf"/>
</dbReference>
<dbReference type="GO" id="GO:0005524">
    <property type="term" value="F:ATP binding"/>
    <property type="evidence" value="ECO:0007669"/>
    <property type="project" value="UniProtKB-KW"/>
</dbReference>
<dbReference type="GO" id="GO:0032958">
    <property type="term" value="P:inositol phosphate biosynthetic process"/>
    <property type="evidence" value="ECO:0007669"/>
    <property type="project" value="InterPro"/>
</dbReference>
<evidence type="ECO:0000256" key="3">
    <source>
        <dbReference type="ARBA" id="ARBA00022741"/>
    </source>
</evidence>
<dbReference type="PANTHER" id="PTHR12400">
    <property type="entry name" value="INOSITOL POLYPHOSPHATE KINASE"/>
    <property type="match status" value="1"/>
</dbReference>